<sequence length="70" mass="7970">MALDWLDEQCRDLFSSLLKSLFEVFDDAEAHGVTGAAEAELWIRASLLFLYLFLDNADRTLSVLPWYLGS</sequence>
<accession>A0ABR3SYY5</accession>
<proteinExistence type="predicted"/>
<keyword evidence="2" id="KW-1185">Reference proteome</keyword>
<reference evidence="1 2" key="1">
    <citation type="journal article" date="2023" name="Plant Dis.">
        <title>First Report of Diplodia intermedia Causing Canker and Dieback Diseases on Apple Trees in Canada.</title>
        <authorList>
            <person name="Ellouze W."/>
            <person name="Ilyukhin E."/>
            <person name="Sulman M."/>
            <person name="Ali S."/>
        </authorList>
    </citation>
    <scope>NUCLEOTIDE SEQUENCE [LARGE SCALE GENOMIC DNA]</scope>
    <source>
        <strain evidence="1 2">M45-28</strain>
    </source>
</reference>
<dbReference type="Proteomes" id="UP001521184">
    <property type="component" value="Unassembled WGS sequence"/>
</dbReference>
<dbReference type="EMBL" id="JAKEKT020000200">
    <property type="protein sequence ID" value="KAL1632541.1"/>
    <property type="molecule type" value="Genomic_DNA"/>
</dbReference>
<evidence type="ECO:0000313" key="1">
    <source>
        <dbReference type="EMBL" id="KAL1632541.1"/>
    </source>
</evidence>
<gene>
    <name evidence="1" type="ORF">SLS58_011364</name>
</gene>
<name>A0ABR3SYY5_9PEZI</name>
<evidence type="ECO:0000313" key="2">
    <source>
        <dbReference type="Proteomes" id="UP001521184"/>
    </source>
</evidence>
<organism evidence="1 2">
    <name type="scientific">Diplodia intermedia</name>
    <dbReference type="NCBI Taxonomy" id="856260"/>
    <lineage>
        <taxon>Eukaryota</taxon>
        <taxon>Fungi</taxon>
        <taxon>Dikarya</taxon>
        <taxon>Ascomycota</taxon>
        <taxon>Pezizomycotina</taxon>
        <taxon>Dothideomycetes</taxon>
        <taxon>Dothideomycetes incertae sedis</taxon>
        <taxon>Botryosphaeriales</taxon>
        <taxon>Botryosphaeriaceae</taxon>
        <taxon>Diplodia</taxon>
    </lineage>
</organism>
<comment type="caution">
    <text evidence="1">The sequence shown here is derived from an EMBL/GenBank/DDBJ whole genome shotgun (WGS) entry which is preliminary data.</text>
</comment>
<protein>
    <submittedName>
        <fullName evidence="1">Uncharacterized protein</fullName>
    </submittedName>
</protein>